<keyword evidence="3" id="KW-0813">Transport</keyword>
<dbReference type="CDD" id="cd17503">
    <property type="entry name" value="MFS_LmrB_MDR_like"/>
    <property type="match status" value="1"/>
</dbReference>
<feature type="transmembrane region" description="Helical" evidence="8">
    <location>
        <begin position="465"/>
        <end position="483"/>
    </location>
</feature>
<dbReference type="PANTHER" id="PTHR42718:SF9">
    <property type="entry name" value="MAJOR FACILITATOR SUPERFAMILY MULTIDRUG TRANSPORTER MFSC"/>
    <property type="match status" value="1"/>
</dbReference>
<evidence type="ECO:0000256" key="3">
    <source>
        <dbReference type="ARBA" id="ARBA00022448"/>
    </source>
</evidence>
<feature type="transmembrane region" description="Helical" evidence="8">
    <location>
        <begin position="329"/>
        <end position="348"/>
    </location>
</feature>
<dbReference type="Pfam" id="PF07690">
    <property type="entry name" value="MFS_1"/>
    <property type="match status" value="1"/>
</dbReference>
<keyword evidence="4" id="KW-1003">Cell membrane</keyword>
<evidence type="ECO:0000256" key="4">
    <source>
        <dbReference type="ARBA" id="ARBA00022475"/>
    </source>
</evidence>
<dbReference type="InterPro" id="IPR036259">
    <property type="entry name" value="MFS_trans_sf"/>
</dbReference>
<dbReference type="AlphaFoldDB" id="A0A372LAH6"/>
<keyword evidence="11" id="KW-1185">Reference proteome</keyword>
<protein>
    <submittedName>
        <fullName evidence="10">DHA2 family efflux MFS transporter permease subunit</fullName>
    </submittedName>
</protein>
<feature type="transmembrane region" description="Helical" evidence="8">
    <location>
        <begin position="360"/>
        <end position="380"/>
    </location>
</feature>
<evidence type="ECO:0000256" key="7">
    <source>
        <dbReference type="ARBA" id="ARBA00023136"/>
    </source>
</evidence>
<evidence type="ECO:0000256" key="5">
    <source>
        <dbReference type="ARBA" id="ARBA00022692"/>
    </source>
</evidence>
<keyword evidence="7 8" id="KW-0472">Membrane</keyword>
<proteinExistence type="inferred from homology"/>
<feature type="transmembrane region" description="Helical" evidence="8">
    <location>
        <begin position="12"/>
        <end position="33"/>
    </location>
</feature>
<dbReference type="RefSeq" id="WP_117323670.1">
    <property type="nucleotide sequence ID" value="NZ_QVTD01000012.1"/>
</dbReference>
<feature type="transmembrane region" description="Helical" evidence="8">
    <location>
        <begin position="231"/>
        <end position="248"/>
    </location>
</feature>
<dbReference type="PRINTS" id="PR01036">
    <property type="entry name" value="TCRTETB"/>
</dbReference>
<dbReference type="InterPro" id="IPR011701">
    <property type="entry name" value="MFS"/>
</dbReference>
<feature type="transmembrane region" description="Helical" evidence="8">
    <location>
        <begin position="268"/>
        <end position="293"/>
    </location>
</feature>
<feature type="transmembrane region" description="Helical" evidence="8">
    <location>
        <begin position="53"/>
        <end position="74"/>
    </location>
</feature>
<dbReference type="GO" id="GO:0022857">
    <property type="term" value="F:transmembrane transporter activity"/>
    <property type="evidence" value="ECO:0007669"/>
    <property type="project" value="InterPro"/>
</dbReference>
<keyword evidence="6 8" id="KW-1133">Transmembrane helix</keyword>
<feature type="transmembrane region" description="Helical" evidence="8">
    <location>
        <begin position="169"/>
        <end position="188"/>
    </location>
</feature>
<dbReference type="GO" id="GO:0005886">
    <property type="term" value="C:plasma membrane"/>
    <property type="evidence" value="ECO:0007669"/>
    <property type="project" value="UniProtKB-SubCell"/>
</dbReference>
<organism evidence="10 11">
    <name type="scientific">Peribacillus glennii</name>
    <dbReference type="NCBI Taxonomy" id="2303991"/>
    <lineage>
        <taxon>Bacteria</taxon>
        <taxon>Bacillati</taxon>
        <taxon>Bacillota</taxon>
        <taxon>Bacilli</taxon>
        <taxon>Bacillales</taxon>
        <taxon>Bacillaceae</taxon>
        <taxon>Peribacillus</taxon>
    </lineage>
</organism>
<dbReference type="SUPFAM" id="SSF103473">
    <property type="entry name" value="MFS general substrate transporter"/>
    <property type="match status" value="1"/>
</dbReference>
<dbReference type="InterPro" id="IPR004638">
    <property type="entry name" value="EmrB-like"/>
</dbReference>
<evidence type="ECO:0000256" key="2">
    <source>
        <dbReference type="ARBA" id="ARBA00008537"/>
    </source>
</evidence>
<dbReference type="Gene3D" id="1.20.1720.10">
    <property type="entry name" value="Multidrug resistance protein D"/>
    <property type="match status" value="1"/>
</dbReference>
<comment type="similarity">
    <text evidence="2">Belongs to the major facilitator superfamily. EmrB family.</text>
</comment>
<dbReference type="Gene3D" id="1.20.1250.20">
    <property type="entry name" value="MFS general substrate transporter like domains"/>
    <property type="match status" value="1"/>
</dbReference>
<comment type="subcellular location">
    <subcellularLocation>
        <location evidence="1">Cell membrane</location>
        <topology evidence="1">Multi-pass membrane protein</topology>
    </subcellularLocation>
</comment>
<evidence type="ECO:0000259" key="9">
    <source>
        <dbReference type="PROSITE" id="PS50850"/>
    </source>
</evidence>
<feature type="transmembrane region" description="Helical" evidence="8">
    <location>
        <begin position="111"/>
        <end position="131"/>
    </location>
</feature>
<dbReference type="EMBL" id="QVTD01000012">
    <property type="protein sequence ID" value="RFU61763.1"/>
    <property type="molecule type" value="Genomic_DNA"/>
</dbReference>
<accession>A0A372LAH6</accession>
<feature type="domain" description="Major facilitator superfamily (MFS) profile" evidence="9">
    <location>
        <begin position="15"/>
        <end position="488"/>
    </location>
</feature>
<evidence type="ECO:0000256" key="1">
    <source>
        <dbReference type="ARBA" id="ARBA00004651"/>
    </source>
</evidence>
<name>A0A372LAH6_9BACI</name>
<feature type="transmembrane region" description="Helical" evidence="8">
    <location>
        <begin position="299"/>
        <end position="317"/>
    </location>
</feature>
<evidence type="ECO:0000313" key="11">
    <source>
        <dbReference type="Proteomes" id="UP000262939"/>
    </source>
</evidence>
<dbReference type="NCBIfam" id="TIGR00711">
    <property type="entry name" value="efflux_EmrB"/>
    <property type="match status" value="1"/>
</dbReference>
<keyword evidence="5 8" id="KW-0812">Transmembrane</keyword>
<comment type="caution">
    <text evidence="10">The sequence shown here is derived from an EMBL/GenBank/DDBJ whole genome shotgun (WGS) entry which is preliminary data.</text>
</comment>
<dbReference type="PANTHER" id="PTHR42718">
    <property type="entry name" value="MAJOR FACILITATOR SUPERFAMILY MULTIDRUG TRANSPORTER MFSC"/>
    <property type="match status" value="1"/>
</dbReference>
<gene>
    <name evidence="10" type="ORF">D0466_16610</name>
</gene>
<feature type="transmembrane region" description="Helical" evidence="8">
    <location>
        <begin position="138"/>
        <end position="157"/>
    </location>
</feature>
<dbReference type="InterPro" id="IPR020846">
    <property type="entry name" value="MFS_dom"/>
</dbReference>
<feature type="transmembrane region" description="Helical" evidence="8">
    <location>
        <begin position="200"/>
        <end position="219"/>
    </location>
</feature>
<feature type="transmembrane region" description="Helical" evidence="8">
    <location>
        <begin position="81"/>
        <end position="105"/>
    </location>
</feature>
<reference evidence="10 11" key="1">
    <citation type="submission" date="2018-08" db="EMBL/GenBank/DDBJ databases">
        <title>Bacillus chawlae sp. nov., Bacillus glennii sp. nov., and Bacillus saganii sp. nov. Isolated from the Vehicle Assembly Building at Kennedy Space Center where the Viking Spacecraft were Assembled.</title>
        <authorList>
            <person name="Seuylemezian A."/>
            <person name="Vaishampayan P."/>
        </authorList>
    </citation>
    <scope>NUCLEOTIDE SEQUENCE [LARGE SCALE GENOMIC DNA]</scope>
    <source>
        <strain evidence="10 11">V44-8</strain>
    </source>
</reference>
<dbReference type="Proteomes" id="UP000262939">
    <property type="component" value="Unassembled WGS sequence"/>
</dbReference>
<evidence type="ECO:0000256" key="8">
    <source>
        <dbReference type="SAM" id="Phobius"/>
    </source>
</evidence>
<evidence type="ECO:0000313" key="10">
    <source>
        <dbReference type="EMBL" id="RFU61763.1"/>
    </source>
</evidence>
<sequence length="502" mass="54884">MDHTKKETNRPPYGILAVLMIGAFIAFLNNTLLNIALPSIMKDLDVVASTVQWLTTGFMLVNGILIPTTAFLIQKYSVRRLFLVAMGLFTVGTIIAGIAHTFPILLAGRMVQASGTAIMMPLLMNVMLVSFPIEKRGTAMGIFGLILMSAPAIGPTLSGWIVEHYDWRMLFHFVTPIAAVIFLSGVLLLKDKKEKVDIRLETFSLLLSSVGFGGLLYGFSSAGNRGWDSPHVFLALIAGAIALVWFILRQLRQESPMLNFRIFKYPMFSLSSAITMVLNMAMFSGMLLLPIYVQTIRGISPFDAGLMLLPGAILMSLMSPITGRLFDKFGGRILAIVGLAITTITTYYLSTLTFDTTYTYLMILHAIRMLGISMVMMPVSTNGLNQLPARFYPHGTAMNNTLNQVSGAIGTALLVTVMSNRTETYAEEMAADAMKHAAGQPTAAALAEMKQQIAMKAMLEGINDAFFVATFIAAVSLILAFFIKRATPAEDTITEQPSHNRM</sequence>
<dbReference type="PROSITE" id="PS50850">
    <property type="entry name" value="MFS"/>
    <property type="match status" value="1"/>
</dbReference>
<evidence type="ECO:0000256" key="6">
    <source>
        <dbReference type="ARBA" id="ARBA00022989"/>
    </source>
</evidence>
<dbReference type="OrthoDB" id="9816041at2"/>